<evidence type="ECO:0000256" key="1">
    <source>
        <dbReference type="ARBA" id="ARBA00022468"/>
    </source>
</evidence>
<dbReference type="AlphaFoldDB" id="C9ZRA4"/>
<accession>C9ZRA4</accession>
<reference evidence="5" key="1">
    <citation type="journal article" date="2010" name="PLoS Negl. Trop. Dis.">
        <title>The genome sequence of Trypanosoma brucei gambiense, causative agent of chronic human african trypanosomiasis.</title>
        <authorList>
            <person name="Jackson A.P."/>
            <person name="Sanders M."/>
            <person name="Berry A."/>
            <person name="McQuillan J."/>
            <person name="Aslett M.A."/>
            <person name="Quail M.A."/>
            <person name="Chukualim B."/>
            <person name="Capewell P."/>
            <person name="MacLeod A."/>
            <person name="Melville S.E."/>
            <person name="Gibson W."/>
            <person name="Barry J.D."/>
            <person name="Berriman M."/>
            <person name="Hertz-Fowler C."/>
        </authorList>
    </citation>
    <scope>NUCLEOTIDE SEQUENCE [LARGE SCALE GENOMIC DNA]</scope>
    <source>
        <strain evidence="5">MHOM/CI/86/DAL972</strain>
    </source>
</reference>
<evidence type="ECO:0000313" key="5">
    <source>
        <dbReference type="Proteomes" id="UP000002316"/>
    </source>
</evidence>
<evidence type="ECO:0000256" key="2">
    <source>
        <dbReference type="ARBA" id="ARBA00022614"/>
    </source>
</evidence>
<protein>
    <recommendedName>
        <fullName evidence="6">Leucine-rich repeat protein (LRRP)</fullName>
    </recommendedName>
</protein>
<dbReference type="GeneID" id="23862075"/>
<sequence length="246" mass="26596">MMNHSPHEPCTEKCISTRCNVSSHLMKGLPETVEGLSALKKLDFSRSLLGRNDIQPLVNAVLRHCSGLQVLNLSQNYLTDDSVVRICETLVEHSPLLVSLDLSNNPLSNKAGFYLLRFMDCMPALRSIGLQKTLMNDRMLRQLPNACAKLEPSISVRPPGGHAVTAHLAPLDGIHSKRGSQLSSSTAGSVVDGACAHHKERFPTLQKLWRVSAMAAPTDDEYASLATLISSARAVAGGVNLSLPPQ</sequence>
<dbReference type="InterPro" id="IPR027038">
    <property type="entry name" value="RanGap"/>
</dbReference>
<evidence type="ECO:0000256" key="3">
    <source>
        <dbReference type="ARBA" id="ARBA00022737"/>
    </source>
</evidence>
<organism evidence="4 5">
    <name type="scientific">Trypanosoma brucei gambiense (strain MHOM/CI/86/DAL972)</name>
    <dbReference type="NCBI Taxonomy" id="679716"/>
    <lineage>
        <taxon>Eukaryota</taxon>
        <taxon>Discoba</taxon>
        <taxon>Euglenozoa</taxon>
        <taxon>Kinetoplastea</taxon>
        <taxon>Metakinetoplastina</taxon>
        <taxon>Trypanosomatida</taxon>
        <taxon>Trypanosomatidae</taxon>
        <taxon>Trypanosoma</taxon>
    </lineage>
</organism>
<dbReference type="GO" id="GO:0048471">
    <property type="term" value="C:perinuclear region of cytoplasm"/>
    <property type="evidence" value="ECO:0007669"/>
    <property type="project" value="TreeGrafter"/>
</dbReference>
<dbReference type="OrthoDB" id="120976at2759"/>
<dbReference type="Proteomes" id="UP000002316">
    <property type="component" value="Chromosome 6"/>
</dbReference>
<evidence type="ECO:0008006" key="6">
    <source>
        <dbReference type="Google" id="ProtNLM"/>
    </source>
</evidence>
<gene>
    <name evidence="4" type="ORF">TbgDal_VI4120</name>
</gene>
<dbReference type="GO" id="GO:0005096">
    <property type="term" value="F:GTPase activator activity"/>
    <property type="evidence" value="ECO:0007669"/>
    <property type="project" value="UniProtKB-KW"/>
</dbReference>
<dbReference type="PANTHER" id="PTHR24113">
    <property type="entry name" value="RAN GTPASE-ACTIVATING PROTEIN 1"/>
    <property type="match status" value="1"/>
</dbReference>
<dbReference type="PANTHER" id="PTHR24113:SF12">
    <property type="entry name" value="RAN GTPASE-ACTIVATING PROTEIN 1"/>
    <property type="match status" value="1"/>
</dbReference>
<dbReference type="GO" id="GO:0006913">
    <property type="term" value="P:nucleocytoplasmic transport"/>
    <property type="evidence" value="ECO:0007669"/>
    <property type="project" value="TreeGrafter"/>
</dbReference>
<dbReference type="EMBL" id="FN554969">
    <property type="protein sequence ID" value="CBH11934.1"/>
    <property type="molecule type" value="Genomic_DNA"/>
</dbReference>
<keyword evidence="2" id="KW-0433">Leucine-rich repeat</keyword>
<dbReference type="KEGG" id="tbg:TbgDal_VI4120"/>
<dbReference type="GO" id="GO:0005829">
    <property type="term" value="C:cytosol"/>
    <property type="evidence" value="ECO:0007669"/>
    <property type="project" value="TreeGrafter"/>
</dbReference>
<keyword evidence="1" id="KW-0343">GTPase activation</keyword>
<dbReference type="Gene3D" id="3.80.10.10">
    <property type="entry name" value="Ribonuclease Inhibitor"/>
    <property type="match status" value="1"/>
</dbReference>
<dbReference type="VEuPathDB" id="TriTrypDB:Tbg972.6.4120"/>
<dbReference type="GO" id="GO:0005634">
    <property type="term" value="C:nucleus"/>
    <property type="evidence" value="ECO:0007669"/>
    <property type="project" value="TreeGrafter"/>
</dbReference>
<name>C9ZRA4_TRYB9</name>
<proteinExistence type="predicted"/>
<dbReference type="GO" id="GO:0031267">
    <property type="term" value="F:small GTPase binding"/>
    <property type="evidence" value="ECO:0007669"/>
    <property type="project" value="TreeGrafter"/>
</dbReference>
<dbReference type="InterPro" id="IPR032675">
    <property type="entry name" value="LRR_dom_sf"/>
</dbReference>
<keyword evidence="3" id="KW-0677">Repeat</keyword>
<dbReference type="RefSeq" id="XP_011774219.1">
    <property type="nucleotide sequence ID" value="XM_011775917.1"/>
</dbReference>
<dbReference type="SUPFAM" id="SSF52047">
    <property type="entry name" value="RNI-like"/>
    <property type="match status" value="1"/>
</dbReference>
<evidence type="ECO:0000313" key="4">
    <source>
        <dbReference type="EMBL" id="CBH11934.1"/>
    </source>
</evidence>